<evidence type="ECO:0000256" key="7">
    <source>
        <dbReference type="SAM" id="Phobius"/>
    </source>
</evidence>
<dbReference type="GO" id="GO:0015297">
    <property type="term" value="F:antiporter activity"/>
    <property type="evidence" value="ECO:0007669"/>
    <property type="project" value="InterPro"/>
</dbReference>
<accession>A0A2I0B6S5</accession>
<evidence type="ECO:0000256" key="5">
    <source>
        <dbReference type="ARBA" id="ARBA00023136"/>
    </source>
</evidence>
<dbReference type="InterPro" id="IPR045069">
    <property type="entry name" value="MATE_euk"/>
</dbReference>
<keyword evidence="9" id="KW-1185">Reference proteome</keyword>
<dbReference type="GO" id="GO:1990961">
    <property type="term" value="P:xenobiotic detoxification by transmembrane export across the plasma membrane"/>
    <property type="evidence" value="ECO:0007669"/>
    <property type="project" value="InterPro"/>
</dbReference>
<keyword evidence="4 7" id="KW-1133">Transmembrane helix</keyword>
<evidence type="ECO:0000256" key="2">
    <source>
        <dbReference type="ARBA" id="ARBA00010199"/>
    </source>
</evidence>
<feature type="transmembrane region" description="Helical" evidence="7">
    <location>
        <begin position="136"/>
        <end position="155"/>
    </location>
</feature>
<feature type="region of interest" description="Disordered" evidence="6">
    <location>
        <begin position="1"/>
        <end position="26"/>
    </location>
</feature>
<dbReference type="Pfam" id="PF01554">
    <property type="entry name" value="MatE"/>
    <property type="match status" value="2"/>
</dbReference>
<sequence length="383" mass="40743">MSPSPLSSPLLESLSTSTDAPSSSSSFRKCCSLSSCCSSSRFPRLGSELLAEAKRLLGLAAPLIAVNLFQYLLQLISLMFAGHLGELELSGASLATSFANVTGFSLLLGLGSALDTLCGQAYGAKEYNMLGIHMQRAMLVLCLASVPVAFIWVYTSQLLTALGQSPEISREAGVYNRGLIPGLFSYGLLQCHISSCLGSLGAALATSISSWMTVFLLAIYVNFSKRCKETWTGLSTDAVYGVLSFLGLAVPSALMICLNTMWMVYMIPTGLGSAVSIRVSNELGAGNSSTAHLSIRAVFLIVVIEGLTVAITTILVRDYLGYLFSNEEEVVRYVSAMMPVLATSNFFDGIQCSLSGTLAGNNMCPHHSSASARYHESVYRLGC</sequence>
<name>A0A2I0B6S5_9ASPA</name>
<dbReference type="PANTHER" id="PTHR11206">
    <property type="entry name" value="MULTIDRUG RESISTANCE PROTEIN"/>
    <property type="match status" value="1"/>
</dbReference>
<feature type="transmembrane region" description="Helical" evidence="7">
    <location>
        <begin position="202"/>
        <end position="221"/>
    </location>
</feature>
<dbReference type="STRING" id="1088818.A0A2I0B6S5"/>
<proteinExistence type="inferred from homology"/>
<evidence type="ECO:0000256" key="4">
    <source>
        <dbReference type="ARBA" id="ARBA00022989"/>
    </source>
</evidence>
<feature type="transmembrane region" description="Helical" evidence="7">
    <location>
        <begin position="242"/>
        <end position="265"/>
    </location>
</feature>
<dbReference type="GO" id="GO:0042910">
    <property type="term" value="F:xenobiotic transmembrane transporter activity"/>
    <property type="evidence" value="ECO:0007669"/>
    <property type="project" value="InterPro"/>
</dbReference>
<comment type="similarity">
    <text evidence="2">Belongs to the multi antimicrobial extrusion (MATE) (TC 2.A.66.1) family.</text>
</comment>
<comment type="subcellular location">
    <subcellularLocation>
        <location evidence="1">Membrane</location>
        <topology evidence="1">Multi-pass membrane protein</topology>
    </subcellularLocation>
</comment>
<keyword evidence="3 7" id="KW-0812">Transmembrane</keyword>
<dbReference type="GO" id="GO:0016020">
    <property type="term" value="C:membrane"/>
    <property type="evidence" value="ECO:0007669"/>
    <property type="project" value="UniProtKB-SubCell"/>
</dbReference>
<evidence type="ECO:0000256" key="3">
    <source>
        <dbReference type="ARBA" id="ARBA00022692"/>
    </source>
</evidence>
<evidence type="ECO:0000313" key="9">
    <source>
        <dbReference type="Proteomes" id="UP000236161"/>
    </source>
</evidence>
<feature type="transmembrane region" description="Helical" evidence="7">
    <location>
        <begin position="56"/>
        <end position="81"/>
    </location>
</feature>
<dbReference type="Proteomes" id="UP000236161">
    <property type="component" value="Unassembled WGS sequence"/>
</dbReference>
<gene>
    <name evidence="8" type="primary">DTXL5</name>
    <name evidence="8" type="ORF">AXF42_Ash005391</name>
</gene>
<feature type="transmembrane region" description="Helical" evidence="7">
    <location>
        <begin position="101"/>
        <end position="124"/>
    </location>
</feature>
<keyword evidence="5 7" id="KW-0472">Membrane</keyword>
<organism evidence="8 9">
    <name type="scientific">Apostasia shenzhenica</name>
    <dbReference type="NCBI Taxonomy" id="1088818"/>
    <lineage>
        <taxon>Eukaryota</taxon>
        <taxon>Viridiplantae</taxon>
        <taxon>Streptophyta</taxon>
        <taxon>Embryophyta</taxon>
        <taxon>Tracheophyta</taxon>
        <taxon>Spermatophyta</taxon>
        <taxon>Magnoliopsida</taxon>
        <taxon>Liliopsida</taxon>
        <taxon>Asparagales</taxon>
        <taxon>Orchidaceae</taxon>
        <taxon>Apostasioideae</taxon>
        <taxon>Apostasia</taxon>
    </lineage>
</organism>
<protein>
    <submittedName>
        <fullName evidence="8">MATE efflux family protein 9</fullName>
    </submittedName>
</protein>
<dbReference type="OrthoDB" id="2126698at2759"/>
<dbReference type="AlphaFoldDB" id="A0A2I0B6S5"/>
<evidence type="ECO:0000256" key="6">
    <source>
        <dbReference type="SAM" id="MobiDB-lite"/>
    </source>
</evidence>
<evidence type="ECO:0000313" key="8">
    <source>
        <dbReference type="EMBL" id="PKA63496.1"/>
    </source>
</evidence>
<reference evidence="8 9" key="1">
    <citation type="journal article" date="2017" name="Nature">
        <title>The Apostasia genome and the evolution of orchids.</title>
        <authorList>
            <person name="Zhang G.Q."/>
            <person name="Liu K.W."/>
            <person name="Li Z."/>
            <person name="Lohaus R."/>
            <person name="Hsiao Y.Y."/>
            <person name="Niu S.C."/>
            <person name="Wang J.Y."/>
            <person name="Lin Y.C."/>
            <person name="Xu Q."/>
            <person name="Chen L.J."/>
            <person name="Yoshida K."/>
            <person name="Fujiwara S."/>
            <person name="Wang Z.W."/>
            <person name="Zhang Y.Q."/>
            <person name="Mitsuda N."/>
            <person name="Wang M."/>
            <person name="Liu G.H."/>
            <person name="Pecoraro L."/>
            <person name="Huang H.X."/>
            <person name="Xiao X.J."/>
            <person name="Lin M."/>
            <person name="Wu X.Y."/>
            <person name="Wu W.L."/>
            <person name="Chen Y.Y."/>
            <person name="Chang S.B."/>
            <person name="Sakamoto S."/>
            <person name="Ohme-Takagi M."/>
            <person name="Yagi M."/>
            <person name="Zeng S.J."/>
            <person name="Shen C.Y."/>
            <person name="Yeh C.M."/>
            <person name="Luo Y.B."/>
            <person name="Tsai W.C."/>
            <person name="Van de Peer Y."/>
            <person name="Liu Z.J."/>
        </authorList>
    </citation>
    <scope>NUCLEOTIDE SEQUENCE [LARGE SCALE GENOMIC DNA]</scope>
    <source>
        <strain evidence="9">cv. Shenzhen</strain>
        <tissue evidence="8">Stem</tissue>
    </source>
</reference>
<feature type="transmembrane region" description="Helical" evidence="7">
    <location>
        <begin position="293"/>
        <end position="316"/>
    </location>
</feature>
<dbReference type="EMBL" id="KZ451908">
    <property type="protein sequence ID" value="PKA63496.1"/>
    <property type="molecule type" value="Genomic_DNA"/>
</dbReference>
<dbReference type="InterPro" id="IPR002528">
    <property type="entry name" value="MATE_fam"/>
</dbReference>
<dbReference type="CDD" id="cd13132">
    <property type="entry name" value="MATE_eukaryotic"/>
    <property type="match status" value="1"/>
</dbReference>
<evidence type="ECO:0000256" key="1">
    <source>
        <dbReference type="ARBA" id="ARBA00004141"/>
    </source>
</evidence>